<evidence type="ECO:0000256" key="4">
    <source>
        <dbReference type="ARBA" id="ARBA00022737"/>
    </source>
</evidence>
<evidence type="ECO:0000256" key="3">
    <source>
        <dbReference type="ARBA" id="ARBA00013194"/>
    </source>
</evidence>
<evidence type="ECO:0000256" key="2">
    <source>
        <dbReference type="ARBA" id="ARBA00007365"/>
    </source>
</evidence>
<dbReference type="Pfam" id="PF00160">
    <property type="entry name" value="Pro_isomerase"/>
    <property type="match status" value="1"/>
</dbReference>
<dbReference type="SUPFAM" id="SSF48452">
    <property type="entry name" value="TPR-like"/>
    <property type="match status" value="1"/>
</dbReference>
<comment type="similarity">
    <text evidence="2">Belongs to the cyclophilin-type PPIase family.</text>
</comment>
<name>A0A9Q1L038_9CARY</name>
<dbReference type="PROSITE" id="PS50072">
    <property type="entry name" value="CSA_PPIASE_2"/>
    <property type="match status" value="1"/>
</dbReference>
<dbReference type="OrthoDB" id="407558at2759"/>
<dbReference type="GO" id="GO:0005737">
    <property type="term" value="C:cytoplasm"/>
    <property type="evidence" value="ECO:0007669"/>
    <property type="project" value="TreeGrafter"/>
</dbReference>
<evidence type="ECO:0000256" key="5">
    <source>
        <dbReference type="ARBA" id="ARBA00022803"/>
    </source>
</evidence>
<dbReference type="InterPro" id="IPR011990">
    <property type="entry name" value="TPR-like_helical_dom_sf"/>
</dbReference>
<dbReference type="SUPFAM" id="SSF50891">
    <property type="entry name" value="Cyclophilin-like"/>
    <property type="match status" value="1"/>
</dbReference>
<dbReference type="FunFam" id="1.25.40.10:FF:000029">
    <property type="entry name" value="peptidyl-prolyl cis-trans isomerase D"/>
    <property type="match status" value="1"/>
</dbReference>
<proteinExistence type="inferred from homology"/>
<keyword evidence="4" id="KW-0677">Repeat</keyword>
<dbReference type="PRINTS" id="PR00153">
    <property type="entry name" value="CSAPPISMRASE"/>
</dbReference>
<evidence type="ECO:0000313" key="11">
    <source>
        <dbReference type="Proteomes" id="UP001153076"/>
    </source>
</evidence>
<dbReference type="PANTHER" id="PTHR11071">
    <property type="entry name" value="PEPTIDYL-PROLYL CIS-TRANS ISOMERASE"/>
    <property type="match status" value="1"/>
</dbReference>
<dbReference type="InterPro" id="IPR019734">
    <property type="entry name" value="TPR_rpt"/>
</dbReference>
<dbReference type="Gene3D" id="2.40.100.10">
    <property type="entry name" value="Cyclophilin-like"/>
    <property type="match status" value="1"/>
</dbReference>
<evidence type="ECO:0000313" key="10">
    <source>
        <dbReference type="EMBL" id="KAJ8453155.1"/>
    </source>
</evidence>
<evidence type="ECO:0000256" key="6">
    <source>
        <dbReference type="ARBA" id="ARBA00023110"/>
    </source>
</evidence>
<keyword evidence="5 8" id="KW-0802">TPR repeat</keyword>
<evidence type="ECO:0000256" key="1">
    <source>
        <dbReference type="ARBA" id="ARBA00000971"/>
    </source>
</evidence>
<dbReference type="PROSITE" id="PS50005">
    <property type="entry name" value="TPR"/>
    <property type="match status" value="1"/>
</dbReference>
<evidence type="ECO:0000256" key="7">
    <source>
        <dbReference type="ARBA" id="ARBA00023235"/>
    </source>
</evidence>
<keyword evidence="11" id="KW-1185">Reference proteome</keyword>
<dbReference type="InterPro" id="IPR029000">
    <property type="entry name" value="Cyclophilin-like_dom_sf"/>
</dbReference>
<dbReference type="PROSITE" id="PS50293">
    <property type="entry name" value="TPR_REGION"/>
    <property type="match status" value="1"/>
</dbReference>
<gene>
    <name evidence="10" type="ORF">Cgig2_008039</name>
</gene>
<feature type="repeat" description="TPR" evidence="8">
    <location>
        <begin position="299"/>
        <end position="332"/>
    </location>
</feature>
<dbReference type="Pfam" id="PF00515">
    <property type="entry name" value="TPR_1"/>
    <property type="match status" value="1"/>
</dbReference>
<dbReference type="GO" id="GO:0003755">
    <property type="term" value="F:peptidyl-prolyl cis-trans isomerase activity"/>
    <property type="evidence" value="ECO:0007669"/>
    <property type="project" value="UniProtKB-KW"/>
</dbReference>
<dbReference type="GO" id="GO:0006457">
    <property type="term" value="P:protein folding"/>
    <property type="evidence" value="ECO:0007669"/>
    <property type="project" value="TreeGrafter"/>
</dbReference>
<dbReference type="FunFam" id="2.40.100.10:FF:000022">
    <property type="entry name" value="Peptidyl-prolyl cis-trans isomerase CYP95"/>
    <property type="match status" value="1"/>
</dbReference>
<sequence>MGCRPKCFMDISIGGDLEGRIIVELFNDVVPKTAENFRALCTGEMGISSSSGLPLHYKGVRFHRILKGALIQGGDISGQGECGGESIYGSKFDDENFELRHERKGMLSMVNSGPNTNGSQFFITTTQAHHLDGKCVVFGRVIKGLGVIRSIERVDTESDGQPTLDIVIEDCGEIPEGADYGIIDFFKDGDSYPDWPSDLDAKSDDFSWWVTAVDCIKAFGNERFKKQDFKMAIRKYLKAMRYLDICWDMDTLDGEKSLTLRKMRSQLYTNLAACKLKTEDKHGALLDADFALRDDEDNVKAHFRRGQAYVALSDIDAAAECFEKALKLAPNDGRSYLSLSLSRAVWILILVNKEPVQVDFSVTPSTGVHLGFRTAAVKRELAATKKKITDRRNQEKKTYTRMFQ</sequence>
<dbReference type="Gene3D" id="1.25.40.10">
    <property type="entry name" value="Tetratricopeptide repeat domain"/>
    <property type="match status" value="1"/>
</dbReference>
<dbReference type="Proteomes" id="UP001153076">
    <property type="component" value="Unassembled WGS sequence"/>
</dbReference>
<reference evidence="10" key="1">
    <citation type="submission" date="2022-04" db="EMBL/GenBank/DDBJ databases">
        <title>Carnegiea gigantea Genome sequencing and assembly v2.</title>
        <authorList>
            <person name="Copetti D."/>
            <person name="Sanderson M.J."/>
            <person name="Burquez A."/>
            <person name="Wojciechowski M.F."/>
        </authorList>
    </citation>
    <scope>NUCLEOTIDE SEQUENCE</scope>
    <source>
        <strain evidence="10">SGP5-SGP5p</strain>
        <tissue evidence="10">Aerial part</tissue>
    </source>
</reference>
<dbReference type="GO" id="GO:0016018">
    <property type="term" value="F:cyclosporin A binding"/>
    <property type="evidence" value="ECO:0007669"/>
    <property type="project" value="TreeGrafter"/>
</dbReference>
<dbReference type="SMART" id="SM00028">
    <property type="entry name" value="TPR"/>
    <property type="match status" value="3"/>
</dbReference>
<comment type="catalytic activity">
    <reaction evidence="1">
        <text>[protein]-peptidylproline (omega=180) = [protein]-peptidylproline (omega=0)</text>
        <dbReference type="Rhea" id="RHEA:16237"/>
        <dbReference type="Rhea" id="RHEA-COMP:10747"/>
        <dbReference type="Rhea" id="RHEA-COMP:10748"/>
        <dbReference type="ChEBI" id="CHEBI:83833"/>
        <dbReference type="ChEBI" id="CHEBI:83834"/>
        <dbReference type="EC" id="5.2.1.8"/>
    </reaction>
</comment>
<protein>
    <recommendedName>
        <fullName evidence="3">peptidylprolyl isomerase</fullName>
        <ecNumber evidence="3">5.2.1.8</ecNumber>
    </recommendedName>
</protein>
<dbReference type="InterPro" id="IPR002130">
    <property type="entry name" value="Cyclophilin-type_PPIase_dom"/>
</dbReference>
<comment type="caution">
    <text evidence="10">The sequence shown here is derived from an EMBL/GenBank/DDBJ whole genome shotgun (WGS) entry which is preliminary data.</text>
</comment>
<feature type="domain" description="PPIase cyclophilin-type" evidence="9">
    <location>
        <begin position="8"/>
        <end position="173"/>
    </location>
</feature>
<dbReference type="AlphaFoldDB" id="A0A9Q1L038"/>
<dbReference type="EMBL" id="JAKOGI010000001">
    <property type="protein sequence ID" value="KAJ8453155.1"/>
    <property type="molecule type" value="Genomic_DNA"/>
</dbReference>
<dbReference type="EC" id="5.2.1.8" evidence="3"/>
<evidence type="ECO:0000256" key="8">
    <source>
        <dbReference type="PROSITE-ProRule" id="PRU00339"/>
    </source>
</evidence>
<accession>A0A9Q1L038</accession>
<keyword evidence="7" id="KW-0413">Isomerase</keyword>
<keyword evidence="6" id="KW-0697">Rotamase</keyword>
<evidence type="ECO:0000259" key="9">
    <source>
        <dbReference type="PROSITE" id="PS50072"/>
    </source>
</evidence>
<dbReference type="PANTHER" id="PTHR11071:SF561">
    <property type="entry name" value="PEPTIDYL-PROLYL CIS-TRANS ISOMERASE D-RELATED"/>
    <property type="match status" value="1"/>
</dbReference>
<organism evidence="10 11">
    <name type="scientific">Carnegiea gigantea</name>
    <dbReference type="NCBI Taxonomy" id="171969"/>
    <lineage>
        <taxon>Eukaryota</taxon>
        <taxon>Viridiplantae</taxon>
        <taxon>Streptophyta</taxon>
        <taxon>Embryophyta</taxon>
        <taxon>Tracheophyta</taxon>
        <taxon>Spermatophyta</taxon>
        <taxon>Magnoliopsida</taxon>
        <taxon>eudicotyledons</taxon>
        <taxon>Gunneridae</taxon>
        <taxon>Pentapetalae</taxon>
        <taxon>Caryophyllales</taxon>
        <taxon>Cactineae</taxon>
        <taxon>Cactaceae</taxon>
        <taxon>Cactoideae</taxon>
        <taxon>Echinocereeae</taxon>
        <taxon>Carnegiea</taxon>
    </lineage>
</organism>